<feature type="transmembrane region" description="Helical" evidence="7">
    <location>
        <begin position="143"/>
        <end position="163"/>
    </location>
</feature>
<reference evidence="9 10" key="1">
    <citation type="submission" date="2020-08" db="EMBL/GenBank/DDBJ databases">
        <title>Genomic Encyclopedia of Type Strains, Phase IV (KMG-IV): sequencing the most valuable type-strain genomes for metagenomic binning, comparative biology and taxonomic classification.</title>
        <authorList>
            <person name="Goeker M."/>
        </authorList>
    </citation>
    <scope>NUCLEOTIDE SEQUENCE [LARGE SCALE GENOMIC DNA]</scope>
    <source>
        <strain evidence="9 10">DSM 45385</strain>
    </source>
</reference>
<dbReference type="Proteomes" id="UP000568380">
    <property type="component" value="Unassembled WGS sequence"/>
</dbReference>
<keyword evidence="3" id="KW-1003">Cell membrane</keyword>
<dbReference type="AlphaFoldDB" id="A0A7W8A5W5"/>
<organism evidence="9 10">
    <name type="scientific">Nonomuraea endophytica</name>
    <dbReference type="NCBI Taxonomy" id="714136"/>
    <lineage>
        <taxon>Bacteria</taxon>
        <taxon>Bacillati</taxon>
        <taxon>Actinomycetota</taxon>
        <taxon>Actinomycetes</taxon>
        <taxon>Streptosporangiales</taxon>
        <taxon>Streptosporangiaceae</taxon>
        <taxon>Nonomuraea</taxon>
    </lineage>
</organism>
<dbReference type="PANTHER" id="PTHR23517">
    <property type="entry name" value="RESISTANCE PROTEIN MDTM, PUTATIVE-RELATED-RELATED"/>
    <property type="match status" value="1"/>
</dbReference>
<sequence>MPVTSSARVRGERAFLTGMSVDALGSGLYVPLTLLFIHEVTGLSMAVVGLGVTVAAAAGLTANPVAGILIDRFDARSVLVGTYVLRALAFAAYPVVDGFTALIIVAALVAVGDRAYYPASASYVAVLADGARRDRLYALMATARNVAFGLGGLLSAGAVSLAGGVGFTVIAVVNAVSFVVASTCLILSGPRVQAAGDAGPRGGYRQVLGDRPFIALVGAEQAFTLAHMILPVALPIYAVTVLGAPAAVLGVLYALNTFLVASGQLPVRRLQRAARRTHSLALGGAVLIAACGAYAAAALLPPGPVRIGGLVAATLILTVGELMHTVPSWALAAGAAPPAMRGRYLAIYQLTWAVAAVVAPAGFSALLTSAPPLLWATLGVLLAAAALTVVRLARRLPAEAVMAA</sequence>
<keyword evidence="10" id="KW-1185">Reference proteome</keyword>
<dbReference type="InterPro" id="IPR050171">
    <property type="entry name" value="MFS_Transporters"/>
</dbReference>
<feature type="transmembrane region" description="Helical" evidence="7">
    <location>
        <begin position="307"/>
        <end position="332"/>
    </location>
</feature>
<gene>
    <name evidence="9" type="ORF">HNR40_004767</name>
</gene>
<accession>A0A7W8A5W5</accession>
<dbReference type="Gene3D" id="1.20.1250.20">
    <property type="entry name" value="MFS general substrate transporter like domains"/>
    <property type="match status" value="1"/>
</dbReference>
<dbReference type="InterPro" id="IPR011701">
    <property type="entry name" value="MFS"/>
</dbReference>
<evidence type="ECO:0000256" key="2">
    <source>
        <dbReference type="ARBA" id="ARBA00022448"/>
    </source>
</evidence>
<evidence type="ECO:0000256" key="7">
    <source>
        <dbReference type="SAM" id="Phobius"/>
    </source>
</evidence>
<feature type="transmembrane region" description="Helical" evidence="7">
    <location>
        <begin position="14"/>
        <end position="37"/>
    </location>
</feature>
<feature type="transmembrane region" description="Helical" evidence="7">
    <location>
        <begin position="43"/>
        <end position="62"/>
    </location>
</feature>
<keyword evidence="2" id="KW-0813">Transport</keyword>
<comment type="subcellular location">
    <subcellularLocation>
        <location evidence="1">Cell membrane</location>
        <topology evidence="1">Multi-pass membrane protein</topology>
    </subcellularLocation>
</comment>
<keyword evidence="6 7" id="KW-0472">Membrane</keyword>
<keyword evidence="5 7" id="KW-1133">Transmembrane helix</keyword>
<dbReference type="EMBL" id="JACHIN010000006">
    <property type="protein sequence ID" value="MBB5079281.1"/>
    <property type="molecule type" value="Genomic_DNA"/>
</dbReference>
<feature type="transmembrane region" description="Helical" evidence="7">
    <location>
        <begin position="280"/>
        <end position="301"/>
    </location>
</feature>
<evidence type="ECO:0000256" key="3">
    <source>
        <dbReference type="ARBA" id="ARBA00022475"/>
    </source>
</evidence>
<evidence type="ECO:0000313" key="10">
    <source>
        <dbReference type="Proteomes" id="UP000568380"/>
    </source>
</evidence>
<keyword evidence="4 7" id="KW-0812">Transmembrane</keyword>
<feature type="transmembrane region" description="Helical" evidence="7">
    <location>
        <begin position="236"/>
        <end position="259"/>
    </location>
</feature>
<dbReference type="GO" id="GO:0022857">
    <property type="term" value="F:transmembrane transporter activity"/>
    <property type="evidence" value="ECO:0007669"/>
    <property type="project" value="InterPro"/>
</dbReference>
<evidence type="ECO:0000313" key="9">
    <source>
        <dbReference type="EMBL" id="MBB5079281.1"/>
    </source>
</evidence>
<protein>
    <submittedName>
        <fullName evidence="9">MFS family permease</fullName>
    </submittedName>
</protein>
<feature type="domain" description="Major facilitator superfamily (MFS) profile" evidence="8">
    <location>
        <begin position="6"/>
        <end position="397"/>
    </location>
</feature>
<dbReference type="PANTHER" id="PTHR23517:SF2">
    <property type="entry name" value="MULTIDRUG RESISTANCE PROTEIN MDTH"/>
    <property type="match status" value="1"/>
</dbReference>
<proteinExistence type="predicted"/>
<dbReference type="InterPro" id="IPR020846">
    <property type="entry name" value="MFS_dom"/>
</dbReference>
<dbReference type="GO" id="GO:0005886">
    <property type="term" value="C:plasma membrane"/>
    <property type="evidence" value="ECO:0007669"/>
    <property type="project" value="UniProtKB-SubCell"/>
</dbReference>
<dbReference type="SUPFAM" id="SSF103473">
    <property type="entry name" value="MFS general substrate transporter"/>
    <property type="match status" value="1"/>
</dbReference>
<feature type="transmembrane region" description="Helical" evidence="7">
    <location>
        <begin position="83"/>
        <end position="109"/>
    </location>
</feature>
<dbReference type="Pfam" id="PF07690">
    <property type="entry name" value="MFS_1"/>
    <property type="match status" value="1"/>
</dbReference>
<evidence type="ECO:0000256" key="6">
    <source>
        <dbReference type="ARBA" id="ARBA00023136"/>
    </source>
</evidence>
<comment type="caution">
    <text evidence="9">The sequence shown here is derived from an EMBL/GenBank/DDBJ whole genome shotgun (WGS) entry which is preliminary data.</text>
</comment>
<dbReference type="InterPro" id="IPR036259">
    <property type="entry name" value="MFS_trans_sf"/>
</dbReference>
<evidence type="ECO:0000256" key="4">
    <source>
        <dbReference type="ARBA" id="ARBA00022692"/>
    </source>
</evidence>
<feature type="transmembrane region" description="Helical" evidence="7">
    <location>
        <begin position="344"/>
        <end position="367"/>
    </location>
</feature>
<dbReference type="PROSITE" id="PS50850">
    <property type="entry name" value="MFS"/>
    <property type="match status" value="1"/>
</dbReference>
<name>A0A7W8A5W5_9ACTN</name>
<evidence type="ECO:0000256" key="5">
    <source>
        <dbReference type="ARBA" id="ARBA00022989"/>
    </source>
</evidence>
<dbReference type="RefSeq" id="WP_184964786.1">
    <property type="nucleotide sequence ID" value="NZ_JACHIN010000006.1"/>
</dbReference>
<evidence type="ECO:0000259" key="8">
    <source>
        <dbReference type="PROSITE" id="PS50850"/>
    </source>
</evidence>
<feature type="transmembrane region" description="Helical" evidence="7">
    <location>
        <begin position="373"/>
        <end position="393"/>
    </location>
</feature>
<evidence type="ECO:0000256" key="1">
    <source>
        <dbReference type="ARBA" id="ARBA00004651"/>
    </source>
</evidence>